<dbReference type="SMART" id="SM00471">
    <property type="entry name" value="HDc"/>
    <property type="match status" value="1"/>
</dbReference>
<feature type="domain" description="HD" evidence="2">
    <location>
        <begin position="80"/>
        <end position="200"/>
    </location>
</feature>
<dbReference type="InterPro" id="IPR051094">
    <property type="entry name" value="Diverse_Catalytic_Enzymes"/>
</dbReference>
<dbReference type="InterPro" id="IPR003607">
    <property type="entry name" value="HD/PDEase_dom"/>
</dbReference>
<dbReference type="Proteomes" id="UP000234857">
    <property type="component" value="Unassembled WGS sequence"/>
</dbReference>
<dbReference type="AlphaFoldDB" id="A0A2N5Z9N4"/>
<dbReference type="NCBIfam" id="TIGR01353">
    <property type="entry name" value="dGTP_triPase"/>
    <property type="match status" value="1"/>
</dbReference>
<protein>
    <submittedName>
        <fullName evidence="3">Deoxyguanosinetriphosphate triphosphohydrolase</fullName>
    </submittedName>
</protein>
<dbReference type="Gene3D" id="1.10.3210.10">
    <property type="entry name" value="Hypothetical protein af1432"/>
    <property type="match status" value="1"/>
</dbReference>
<organism evidence="3 4">
    <name type="scientific">Muiribacterium halophilum</name>
    <dbReference type="NCBI Taxonomy" id="2053465"/>
    <lineage>
        <taxon>Bacteria</taxon>
        <taxon>Candidatus Muiribacteriota</taxon>
        <taxon>Candidatus Muiribacteriia</taxon>
        <taxon>Candidatus Muiribacteriales</taxon>
        <taxon>Candidatus Muiribacteriaceae</taxon>
        <taxon>Candidatus Muiribacterium</taxon>
    </lineage>
</organism>
<dbReference type="PANTHER" id="PTHR35795:SF1">
    <property type="entry name" value="BIS(5'-NUCLEOSYL)-TETRAPHOSPHATASE, SYMMETRICAL"/>
    <property type="match status" value="1"/>
</dbReference>
<evidence type="ECO:0000313" key="3">
    <source>
        <dbReference type="EMBL" id="PLX15371.1"/>
    </source>
</evidence>
<proteinExistence type="predicted"/>
<dbReference type="PROSITE" id="PS51831">
    <property type="entry name" value="HD"/>
    <property type="match status" value="1"/>
</dbReference>
<evidence type="ECO:0000313" key="4">
    <source>
        <dbReference type="Proteomes" id="UP000234857"/>
    </source>
</evidence>
<keyword evidence="1 3" id="KW-0378">Hydrolase</keyword>
<gene>
    <name evidence="3" type="ORF">C0601_13025</name>
</gene>
<dbReference type="NCBIfam" id="NF002327">
    <property type="entry name" value="PRK01286.1-2"/>
    <property type="match status" value="1"/>
</dbReference>
<accession>A0A2N5Z9N4</accession>
<dbReference type="InterPro" id="IPR006261">
    <property type="entry name" value="dGTPase"/>
</dbReference>
<dbReference type="InterPro" id="IPR026875">
    <property type="entry name" value="PHydrolase_assoc_dom"/>
</dbReference>
<comment type="caution">
    <text evidence="3">The sequence shown here is derived from an EMBL/GenBank/DDBJ whole genome shotgun (WGS) entry which is preliminary data.</text>
</comment>
<dbReference type="EMBL" id="PKTG01000140">
    <property type="protein sequence ID" value="PLX15371.1"/>
    <property type="molecule type" value="Genomic_DNA"/>
</dbReference>
<evidence type="ECO:0000256" key="1">
    <source>
        <dbReference type="ARBA" id="ARBA00022801"/>
    </source>
</evidence>
<sequence>MEKIQNIRKRIEEFELEHLNQELAFFAIKSKGRRNPEEESEIRTCFQRDRDRIIHSNSFRKLKDKTQVFILGGETNPRTRLTHTLEVAQIARTIARALRLNEDLTEAIALGHDLGHAPFGHLGEKVINSVVPFKFHHSLNSLRIVDKLEKDGRGLNLTFEVRDGILKHSKTYKGIDHPLQGDPQTLEADVVRFSDSIAYLNHDIYDAINMGIVKEKDFPQDSINMLGDRHASRIDTMVKSVIEYSFDNKVIGMSEDILHHTNNLREFMFENVYGPADKTGGSLEAKRMLEFIIDYYLVEKKRFLKDFNIDTEYDNFHQMLADKISSLTDKQAILLYGTIKTS</sequence>
<dbReference type="PANTHER" id="PTHR35795">
    <property type="entry name" value="SLR1885 PROTEIN"/>
    <property type="match status" value="1"/>
</dbReference>
<dbReference type="SUPFAM" id="SSF109604">
    <property type="entry name" value="HD-domain/PDEase-like"/>
    <property type="match status" value="1"/>
</dbReference>
<name>A0A2N5Z9N4_MUIH1</name>
<reference evidence="3 4" key="1">
    <citation type="submission" date="2017-11" db="EMBL/GenBank/DDBJ databases">
        <title>Genome-resolved metagenomics identifies genetic mobility, metabolic interactions, and unexpected diversity in perchlorate-reducing communities.</title>
        <authorList>
            <person name="Barnum T.P."/>
            <person name="Figueroa I.A."/>
            <person name="Carlstrom C.I."/>
            <person name="Lucas L.N."/>
            <person name="Engelbrektson A.L."/>
            <person name="Coates J.D."/>
        </authorList>
    </citation>
    <scope>NUCLEOTIDE SEQUENCE [LARGE SCALE GENOMIC DNA]</scope>
    <source>
        <strain evidence="3">BM706</strain>
    </source>
</reference>
<dbReference type="CDD" id="cd00077">
    <property type="entry name" value="HDc"/>
    <property type="match status" value="1"/>
</dbReference>
<dbReference type="InterPro" id="IPR006674">
    <property type="entry name" value="HD_domain"/>
</dbReference>
<dbReference type="Pfam" id="PF13286">
    <property type="entry name" value="HD_assoc"/>
    <property type="match status" value="1"/>
</dbReference>
<dbReference type="Pfam" id="PF01966">
    <property type="entry name" value="HD"/>
    <property type="match status" value="1"/>
</dbReference>
<dbReference type="GO" id="GO:0016793">
    <property type="term" value="F:triphosphoric monoester hydrolase activity"/>
    <property type="evidence" value="ECO:0007669"/>
    <property type="project" value="InterPro"/>
</dbReference>
<evidence type="ECO:0000259" key="2">
    <source>
        <dbReference type="PROSITE" id="PS51831"/>
    </source>
</evidence>